<comment type="caution">
    <text evidence="1">The sequence shown here is derived from an EMBL/GenBank/DDBJ whole genome shotgun (WGS) entry which is preliminary data.</text>
</comment>
<keyword evidence="2" id="KW-1185">Reference proteome</keyword>
<gene>
    <name evidence="1" type="ORF">HMPREF1872_01394</name>
</gene>
<dbReference type="AlphaFoldDB" id="A0A133Y6T3"/>
<dbReference type="Proteomes" id="UP000070080">
    <property type="component" value="Unassembled WGS sequence"/>
</dbReference>
<dbReference type="STRING" id="1497955.HMPREF1872_01394"/>
<name>A0A133Y6T3_9FIRM</name>
<evidence type="ECO:0000313" key="1">
    <source>
        <dbReference type="EMBL" id="KXB38907.1"/>
    </source>
</evidence>
<reference evidence="2" key="1">
    <citation type="submission" date="2016-01" db="EMBL/GenBank/DDBJ databases">
        <authorList>
            <person name="Mitreva M."/>
            <person name="Pepin K.H."/>
            <person name="Mihindukulasuriya K.A."/>
            <person name="Fulton R."/>
            <person name="Fronick C."/>
            <person name="O'Laughlin M."/>
            <person name="Miner T."/>
            <person name="Herter B."/>
            <person name="Rosa B.A."/>
            <person name="Cordes M."/>
            <person name="Tomlinson C."/>
            <person name="Wollam A."/>
            <person name="Palsikar V.B."/>
            <person name="Mardis E.R."/>
            <person name="Wilson R.K."/>
        </authorList>
    </citation>
    <scope>NUCLEOTIDE SEQUENCE [LARGE SCALE GENOMIC DNA]</scope>
    <source>
        <strain evidence="2">KA00274</strain>
    </source>
</reference>
<accession>A0A133Y6T3</accession>
<evidence type="ECO:0000313" key="2">
    <source>
        <dbReference type="Proteomes" id="UP000070080"/>
    </source>
</evidence>
<organism evidence="1 2">
    <name type="scientific">Amygdalobacter nucleatus</name>
    <dbReference type="NCBI Taxonomy" id="3029274"/>
    <lineage>
        <taxon>Bacteria</taxon>
        <taxon>Bacillati</taxon>
        <taxon>Bacillota</taxon>
        <taxon>Clostridia</taxon>
        <taxon>Eubacteriales</taxon>
        <taxon>Oscillospiraceae</taxon>
        <taxon>Amygdalobacter</taxon>
    </lineage>
</organism>
<proteinExistence type="predicted"/>
<dbReference type="EMBL" id="LSCV01000045">
    <property type="protein sequence ID" value="KXB38907.1"/>
    <property type="molecule type" value="Genomic_DNA"/>
</dbReference>
<sequence length="149" mass="16169">MIKENNGDILMLRKRLLALLVGFAFAFSGTSILAETGTDELVNSTKAQLLLKPIGSFYNEIIIDSITEEDGYGVQVSRYSEGPATISVSIGHTFSATYSVSLDYGVEAELFKMVSAKIGGSIGLSATTETSYSESHTSSSSWQNRRYIF</sequence>
<protein>
    <submittedName>
        <fullName evidence="1">Uncharacterized protein</fullName>
    </submittedName>
</protein>